<evidence type="ECO:0000256" key="1">
    <source>
        <dbReference type="SAM" id="Phobius"/>
    </source>
</evidence>
<dbReference type="EMBL" id="AP013055">
    <property type="protein sequence ID" value="BAO49579.1"/>
    <property type="molecule type" value="Genomic_DNA"/>
</dbReference>
<reference evidence="2 3" key="1">
    <citation type="journal article" date="2014" name="Virology">
        <title>The complete genome sequence of the Alphaentomopoxvirus Anomala cuprea entomopoxvirus, including its terminal hairpin loop sequences, suggests a potentially unique mode of apoptosis inhibition and mode of DNA replication.</title>
        <authorList>
            <person name="Mitsuhashi W."/>
            <person name="Miyamoto K."/>
            <person name="Wada S."/>
        </authorList>
    </citation>
    <scope>NUCLEOTIDE SEQUENCE [LARGE SCALE GENOMIC DNA]</scope>
    <source>
        <strain evidence="2">CV6M</strain>
    </source>
</reference>
<feature type="transmembrane region" description="Helical" evidence="1">
    <location>
        <begin position="75"/>
        <end position="96"/>
    </location>
</feature>
<feature type="transmembrane region" description="Helical" evidence="1">
    <location>
        <begin position="49"/>
        <end position="68"/>
    </location>
</feature>
<evidence type="ECO:0000313" key="2">
    <source>
        <dbReference type="EMBL" id="BAO49579.1"/>
    </source>
</evidence>
<keyword evidence="3" id="KW-1185">Reference proteome</keyword>
<sequence>MSIGVVDEQFLSMMDSIFILEFNNASFRHEYINPTSLFKSISSTVTPNAFSIIFLLSSGNNLITSAILCNNNVNVLVSLLIHVFDNKILQLFILVVSIEPTLILQLILVCCTIAFTFVINLLYISLNILKPNASIIIYYT</sequence>
<dbReference type="GeneID" id="18263648"/>
<keyword evidence="1" id="KW-1133">Transmembrane helix</keyword>
<dbReference type="RefSeq" id="YP_009001692.1">
    <property type="nucleotide sequence ID" value="NC_023426.1"/>
</dbReference>
<organism evidence="2 3">
    <name type="scientific">Alphaentomopoxvirus acuprea</name>
    <dbReference type="NCBI Taxonomy" id="62099"/>
    <lineage>
        <taxon>Viruses</taxon>
        <taxon>Varidnaviria</taxon>
        <taxon>Bamfordvirae</taxon>
        <taxon>Nucleocytoviricota</taxon>
        <taxon>Pokkesviricetes</taxon>
        <taxon>Chitovirales</taxon>
        <taxon>Poxviridae</taxon>
        <taxon>Entomopoxvirinae</taxon>
        <taxon>Alphaentomopoxvirus</taxon>
    </lineage>
</organism>
<evidence type="ECO:0000313" key="3">
    <source>
        <dbReference type="Proteomes" id="UP000174145"/>
    </source>
</evidence>
<proteinExistence type="predicted"/>
<keyword evidence="1" id="KW-0472">Membrane</keyword>
<dbReference type="KEGG" id="vg:18263648"/>
<dbReference type="Proteomes" id="UP000174145">
    <property type="component" value="Segment"/>
</dbReference>
<accession>W6JPN3</accession>
<protein>
    <submittedName>
        <fullName evidence="2">Uncharacterized protein</fullName>
    </submittedName>
</protein>
<feature type="transmembrane region" description="Helical" evidence="1">
    <location>
        <begin position="102"/>
        <end position="124"/>
    </location>
</feature>
<name>W6JPN3_9POXV</name>
<keyword evidence="1" id="KW-0812">Transmembrane</keyword>